<keyword evidence="2" id="KW-1185">Reference proteome</keyword>
<sequence length="116" mass="13135">MFKIEDYVSLFTSLRPKEQDLNPCSRCGISKHGRGIVIAWKSSSCNGMGAELMAFFILQTVTRPQDEKKMQYTNMIKILCIQLNDCRADKDSILVQPISGNPVRKHLSIKDSTLNQ</sequence>
<dbReference type="Proteomes" id="UP000606786">
    <property type="component" value="Unassembled WGS sequence"/>
</dbReference>
<comment type="caution">
    <text evidence="1">The sequence shown here is derived from an EMBL/GenBank/DDBJ whole genome shotgun (WGS) entry which is preliminary data.</text>
</comment>
<gene>
    <name evidence="1" type="ORF">CCAP1982_LOCUS714</name>
</gene>
<evidence type="ECO:0000313" key="2">
    <source>
        <dbReference type="Proteomes" id="UP000606786"/>
    </source>
</evidence>
<accession>A0A811U2X4</accession>
<protein>
    <submittedName>
        <fullName evidence="1">(Mediterranean fruit fly) hypothetical protein</fullName>
    </submittedName>
</protein>
<name>A0A811U2X4_CERCA</name>
<evidence type="ECO:0000313" key="1">
    <source>
        <dbReference type="EMBL" id="CAD6991813.1"/>
    </source>
</evidence>
<organism evidence="1 2">
    <name type="scientific">Ceratitis capitata</name>
    <name type="common">Mediterranean fruit fly</name>
    <name type="synonym">Tephritis capitata</name>
    <dbReference type="NCBI Taxonomy" id="7213"/>
    <lineage>
        <taxon>Eukaryota</taxon>
        <taxon>Metazoa</taxon>
        <taxon>Ecdysozoa</taxon>
        <taxon>Arthropoda</taxon>
        <taxon>Hexapoda</taxon>
        <taxon>Insecta</taxon>
        <taxon>Pterygota</taxon>
        <taxon>Neoptera</taxon>
        <taxon>Endopterygota</taxon>
        <taxon>Diptera</taxon>
        <taxon>Brachycera</taxon>
        <taxon>Muscomorpha</taxon>
        <taxon>Tephritoidea</taxon>
        <taxon>Tephritidae</taxon>
        <taxon>Ceratitis</taxon>
        <taxon>Ceratitis</taxon>
    </lineage>
</organism>
<proteinExistence type="predicted"/>
<dbReference type="EMBL" id="CAJHJT010000001">
    <property type="protein sequence ID" value="CAD6991813.1"/>
    <property type="molecule type" value="Genomic_DNA"/>
</dbReference>
<dbReference type="AlphaFoldDB" id="A0A811U2X4"/>
<reference evidence="1" key="1">
    <citation type="submission" date="2020-11" db="EMBL/GenBank/DDBJ databases">
        <authorList>
            <person name="Whitehead M."/>
        </authorList>
    </citation>
    <scope>NUCLEOTIDE SEQUENCE</scope>
    <source>
        <strain evidence="1">EGII</strain>
    </source>
</reference>